<dbReference type="Proteomes" id="UP000193498">
    <property type="component" value="Unassembled WGS sequence"/>
</dbReference>
<reference evidence="2 3" key="1">
    <citation type="submission" date="2016-07" db="EMBL/GenBank/DDBJ databases">
        <title>Pervasive Adenine N6-methylation of Active Genes in Fungi.</title>
        <authorList>
            <consortium name="DOE Joint Genome Institute"/>
            <person name="Mondo S.J."/>
            <person name="Dannebaum R.O."/>
            <person name="Kuo R.C."/>
            <person name="Labutti K."/>
            <person name="Haridas S."/>
            <person name="Kuo A."/>
            <person name="Salamov A."/>
            <person name="Ahrendt S.R."/>
            <person name="Lipzen A."/>
            <person name="Sullivan W."/>
            <person name="Andreopoulos W.B."/>
            <person name="Clum A."/>
            <person name="Lindquist E."/>
            <person name="Daum C."/>
            <person name="Ramamoorthy G.K."/>
            <person name="Gryganskyi A."/>
            <person name="Culley D."/>
            <person name="Magnuson J.K."/>
            <person name="James T.Y."/>
            <person name="O'Malley M.A."/>
            <person name="Stajich J.E."/>
            <person name="Spatafora J.W."/>
            <person name="Visel A."/>
            <person name="Grigoriev I.V."/>
        </authorList>
    </citation>
    <scope>NUCLEOTIDE SEQUENCE [LARGE SCALE GENOMIC DNA]</scope>
    <source>
        <strain evidence="2 3">CBS 931.73</strain>
    </source>
</reference>
<feature type="compositionally biased region" description="Acidic residues" evidence="1">
    <location>
        <begin position="1"/>
        <end position="17"/>
    </location>
</feature>
<protein>
    <submittedName>
        <fullName evidence="2">Uncharacterized protein</fullName>
    </submittedName>
</protein>
<evidence type="ECO:0000256" key="1">
    <source>
        <dbReference type="SAM" id="MobiDB-lite"/>
    </source>
</evidence>
<dbReference type="InParanoid" id="A0A1Y1XWT2"/>
<evidence type="ECO:0000313" key="3">
    <source>
        <dbReference type="Proteomes" id="UP000193498"/>
    </source>
</evidence>
<dbReference type="EMBL" id="MCFE01000412">
    <property type="protein sequence ID" value="ORX89936.1"/>
    <property type="molecule type" value="Genomic_DNA"/>
</dbReference>
<keyword evidence="3" id="KW-1185">Reference proteome</keyword>
<sequence>MDENESEDEGEGTDSMDDTTTQSESSYNVTNLNIVDIQPRQALLDSVNANSSIDANALSKSNQFDQAQVIGQTFYQPKQQQPLNIITQPAARSHGGRQKRYLRIRYSSGNRYIG</sequence>
<comment type="caution">
    <text evidence="2">The sequence shown here is derived from an EMBL/GenBank/DDBJ whole genome shotgun (WGS) entry which is preliminary data.</text>
</comment>
<accession>A0A1Y1XWT2</accession>
<evidence type="ECO:0000313" key="2">
    <source>
        <dbReference type="EMBL" id="ORX89936.1"/>
    </source>
</evidence>
<feature type="region of interest" description="Disordered" evidence="1">
    <location>
        <begin position="1"/>
        <end position="27"/>
    </location>
</feature>
<dbReference type="AlphaFoldDB" id="A0A1Y1XWT2"/>
<organism evidence="2 3">
    <name type="scientific">Basidiobolus meristosporus CBS 931.73</name>
    <dbReference type="NCBI Taxonomy" id="1314790"/>
    <lineage>
        <taxon>Eukaryota</taxon>
        <taxon>Fungi</taxon>
        <taxon>Fungi incertae sedis</taxon>
        <taxon>Zoopagomycota</taxon>
        <taxon>Entomophthoromycotina</taxon>
        <taxon>Basidiobolomycetes</taxon>
        <taxon>Basidiobolales</taxon>
        <taxon>Basidiobolaceae</taxon>
        <taxon>Basidiobolus</taxon>
    </lineage>
</organism>
<proteinExistence type="predicted"/>
<feature type="compositionally biased region" description="Polar residues" evidence="1">
    <location>
        <begin position="18"/>
        <end position="27"/>
    </location>
</feature>
<name>A0A1Y1XWT2_9FUNG</name>
<gene>
    <name evidence="2" type="ORF">K493DRAFT_305362</name>
</gene>